<accession>F3PQ65</accession>
<dbReference type="EMBL" id="AFBN01000013">
    <property type="protein sequence ID" value="EGF59107.1"/>
    <property type="molecule type" value="Genomic_DNA"/>
</dbReference>
<dbReference type="STRING" id="763034.HMPREF9446_00857"/>
<feature type="chain" id="PRO_5003304674" evidence="1">
    <location>
        <begin position="22"/>
        <end position="271"/>
    </location>
</feature>
<organism evidence="2 3">
    <name type="scientific">Bacteroides fluxus YIT 12057</name>
    <dbReference type="NCBI Taxonomy" id="763034"/>
    <lineage>
        <taxon>Bacteria</taxon>
        <taxon>Pseudomonadati</taxon>
        <taxon>Bacteroidota</taxon>
        <taxon>Bacteroidia</taxon>
        <taxon>Bacteroidales</taxon>
        <taxon>Bacteroidaceae</taxon>
        <taxon>Bacteroides</taxon>
    </lineage>
</organism>
<proteinExistence type="predicted"/>
<evidence type="ECO:0000256" key="1">
    <source>
        <dbReference type="SAM" id="SignalP"/>
    </source>
</evidence>
<reference evidence="2 3" key="1">
    <citation type="submission" date="2011-02" db="EMBL/GenBank/DDBJ databases">
        <authorList>
            <person name="Weinstock G."/>
            <person name="Sodergren E."/>
            <person name="Clifton S."/>
            <person name="Fulton L."/>
            <person name="Fulton B."/>
            <person name="Courtney L."/>
            <person name="Fronick C."/>
            <person name="Harrison M."/>
            <person name="Strong C."/>
            <person name="Farmer C."/>
            <person name="Delahaunty K."/>
            <person name="Markovic C."/>
            <person name="Hall O."/>
            <person name="Minx P."/>
            <person name="Tomlinson C."/>
            <person name="Mitreva M."/>
            <person name="Hou S."/>
            <person name="Chen J."/>
            <person name="Wollam A."/>
            <person name="Pepin K.H."/>
            <person name="Johnson M."/>
            <person name="Bhonagiri V."/>
            <person name="Zhang X."/>
            <person name="Suruliraj S."/>
            <person name="Warren W."/>
            <person name="Chinwalla A."/>
            <person name="Mardis E.R."/>
            <person name="Wilson R.K."/>
        </authorList>
    </citation>
    <scope>NUCLEOTIDE SEQUENCE [LARGE SCALE GENOMIC DNA]</scope>
    <source>
        <strain evidence="2 3">YIT 12057</strain>
    </source>
</reference>
<evidence type="ECO:0000313" key="3">
    <source>
        <dbReference type="Proteomes" id="UP000003416"/>
    </source>
</evidence>
<dbReference type="GeneID" id="86048608"/>
<dbReference type="Pfam" id="PF00756">
    <property type="entry name" value="Esterase"/>
    <property type="match status" value="1"/>
</dbReference>
<dbReference type="PANTHER" id="PTHR48098">
    <property type="entry name" value="ENTEROCHELIN ESTERASE-RELATED"/>
    <property type="match status" value="1"/>
</dbReference>
<evidence type="ECO:0000313" key="2">
    <source>
        <dbReference type="EMBL" id="EGF59107.1"/>
    </source>
</evidence>
<dbReference type="PANTHER" id="PTHR48098:SF1">
    <property type="entry name" value="DIACYLGLYCEROL ACYLTRANSFERASE_MYCOLYLTRANSFERASE AG85A"/>
    <property type="match status" value="1"/>
</dbReference>
<dbReference type="InterPro" id="IPR029058">
    <property type="entry name" value="AB_hydrolase_fold"/>
</dbReference>
<dbReference type="RefSeq" id="WP_009124099.1">
    <property type="nucleotide sequence ID" value="NZ_GL882614.1"/>
</dbReference>
<feature type="signal peptide" evidence="1">
    <location>
        <begin position="1"/>
        <end position="21"/>
    </location>
</feature>
<dbReference type="InterPro" id="IPR000801">
    <property type="entry name" value="Esterase-like"/>
</dbReference>
<dbReference type="AlphaFoldDB" id="F3PQ65"/>
<sequence length="271" mass="30715">MEKRKILFGSLMLLLAVAVQAARVDTVMVKSPSMDKDVKVVYVLPDKAIDGKACPVVYLLHGYSGNALTWITLKQELPLLADEKGIIFVCPDGKNSWYWDSPKNPSYRYETFVSSELVEYTDTHYATIPHRKARAISGLSMGGHGALWNAIRHKDVFGAAGSMSGGVDIRPFPKNWEMSRQLGEFDANREVWDSHTVVNQLDKIENGDLAITVDCGEADFFLEVNKDLHKRLLERKIDHDFTTRPGGHNGTYWNNSIDYHILFFDKFFNKK</sequence>
<dbReference type="Proteomes" id="UP000003416">
    <property type="component" value="Unassembled WGS sequence"/>
</dbReference>
<keyword evidence="3" id="KW-1185">Reference proteome</keyword>
<dbReference type="InterPro" id="IPR050583">
    <property type="entry name" value="Mycobacterial_A85_antigen"/>
</dbReference>
<dbReference type="GO" id="GO:0016747">
    <property type="term" value="F:acyltransferase activity, transferring groups other than amino-acyl groups"/>
    <property type="evidence" value="ECO:0007669"/>
    <property type="project" value="TreeGrafter"/>
</dbReference>
<dbReference type="Gene3D" id="3.40.50.1820">
    <property type="entry name" value="alpha/beta hydrolase"/>
    <property type="match status" value="1"/>
</dbReference>
<dbReference type="HOGENOM" id="CLU_037618_3_1_10"/>
<comment type="caution">
    <text evidence="2">The sequence shown here is derived from an EMBL/GenBank/DDBJ whole genome shotgun (WGS) entry which is preliminary data.</text>
</comment>
<protein>
    <submittedName>
        <fullName evidence="2">Putative esterase</fullName>
    </submittedName>
</protein>
<keyword evidence="1" id="KW-0732">Signal</keyword>
<name>F3PQ65_9BACE</name>
<dbReference type="SUPFAM" id="SSF53474">
    <property type="entry name" value="alpha/beta-Hydrolases"/>
    <property type="match status" value="1"/>
</dbReference>
<dbReference type="eggNOG" id="COG0627">
    <property type="taxonomic scope" value="Bacteria"/>
</dbReference>
<gene>
    <name evidence="2" type="ORF">HMPREF9446_00857</name>
</gene>